<protein>
    <submittedName>
        <fullName evidence="2">Uncharacterized protein</fullName>
    </submittedName>
</protein>
<organism evidence="2 3">
    <name type="scientific">Paraburkholderia metrosideri</name>
    <dbReference type="NCBI Taxonomy" id="580937"/>
    <lineage>
        <taxon>Bacteria</taxon>
        <taxon>Pseudomonadati</taxon>
        <taxon>Pseudomonadota</taxon>
        <taxon>Betaproteobacteria</taxon>
        <taxon>Burkholderiales</taxon>
        <taxon>Burkholderiaceae</taxon>
        <taxon>Paraburkholderia</taxon>
    </lineage>
</organism>
<feature type="compositionally biased region" description="Basic and acidic residues" evidence="1">
    <location>
        <begin position="87"/>
        <end position="96"/>
    </location>
</feature>
<dbReference type="RefSeq" id="WP_408232091.1">
    <property type="nucleotide sequence ID" value="NZ_JAQQCF010000063.1"/>
</dbReference>
<comment type="caution">
    <text evidence="2">The sequence shown here is derived from an EMBL/GenBank/DDBJ whole genome shotgun (WGS) entry which is preliminary data.</text>
</comment>
<keyword evidence="3" id="KW-1185">Reference proteome</keyword>
<proteinExistence type="predicted"/>
<dbReference type="Proteomes" id="UP001629432">
    <property type="component" value="Unassembled WGS sequence"/>
</dbReference>
<dbReference type="EMBL" id="JAQQCF010000063">
    <property type="protein sequence ID" value="MFM0642263.1"/>
    <property type="molecule type" value="Genomic_DNA"/>
</dbReference>
<feature type="compositionally biased region" description="Basic residues" evidence="1">
    <location>
        <begin position="68"/>
        <end position="86"/>
    </location>
</feature>
<feature type="region of interest" description="Disordered" evidence="1">
    <location>
        <begin position="68"/>
        <end position="96"/>
    </location>
</feature>
<name>A0ABW9E4N5_9BURK</name>
<evidence type="ECO:0000313" key="2">
    <source>
        <dbReference type="EMBL" id="MFM0642263.1"/>
    </source>
</evidence>
<accession>A0ABW9E4N5</accession>
<evidence type="ECO:0000313" key="3">
    <source>
        <dbReference type="Proteomes" id="UP001629432"/>
    </source>
</evidence>
<gene>
    <name evidence="2" type="ORF">PQQ63_36880</name>
</gene>
<evidence type="ECO:0000256" key="1">
    <source>
        <dbReference type="SAM" id="MobiDB-lite"/>
    </source>
</evidence>
<sequence length="96" mass="11105">MISYHGWVDLLFNDYQRLVAVQGNGGADAVKQKQSFHRRFMVHCACGSGPKAFGNRFRGQVYARRRRCRARHQHRAPVMGGKRHRTDARDRDEVHG</sequence>
<reference evidence="2 3" key="1">
    <citation type="journal article" date="2024" name="Chem. Sci.">
        <title>Discovery of megapolipeptins by genome mining of a Burkholderiales bacteria collection.</title>
        <authorList>
            <person name="Paulo B.S."/>
            <person name="Recchia M.J.J."/>
            <person name="Lee S."/>
            <person name="Fergusson C.H."/>
            <person name="Romanowski S.B."/>
            <person name="Hernandez A."/>
            <person name="Krull N."/>
            <person name="Liu D.Y."/>
            <person name="Cavanagh H."/>
            <person name="Bos A."/>
            <person name="Gray C.A."/>
            <person name="Murphy B.T."/>
            <person name="Linington R.G."/>
            <person name="Eustaquio A.S."/>
        </authorList>
    </citation>
    <scope>NUCLEOTIDE SEQUENCE [LARGE SCALE GENOMIC DNA]</scope>
    <source>
        <strain evidence="2 3">RL17-338-BIC-A</strain>
    </source>
</reference>